<dbReference type="EMBL" id="CAICTM010000059">
    <property type="protein sequence ID" value="CAB9499423.1"/>
    <property type="molecule type" value="Genomic_DNA"/>
</dbReference>
<keyword evidence="2" id="KW-1185">Reference proteome</keyword>
<comment type="caution">
    <text evidence="1">The sequence shown here is derived from an EMBL/GenBank/DDBJ whole genome shotgun (WGS) entry which is preliminary data.</text>
</comment>
<proteinExistence type="predicted"/>
<name>A0A9N8H757_9STRA</name>
<organism evidence="1 2">
    <name type="scientific">Seminavis robusta</name>
    <dbReference type="NCBI Taxonomy" id="568900"/>
    <lineage>
        <taxon>Eukaryota</taxon>
        <taxon>Sar</taxon>
        <taxon>Stramenopiles</taxon>
        <taxon>Ochrophyta</taxon>
        <taxon>Bacillariophyta</taxon>
        <taxon>Bacillariophyceae</taxon>
        <taxon>Bacillariophycidae</taxon>
        <taxon>Naviculales</taxon>
        <taxon>Naviculaceae</taxon>
        <taxon>Seminavis</taxon>
    </lineage>
</organism>
<dbReference type="Proteomes" id="UP001153069">
    <property type="component" value="Unassembled WGS sequence"/>
</dbReference>
<reference evidence="1" key="1">
    <citation type="submission" date="2020-06" db="EMBL/GenBank/DDBJ databases">
        <authorList>
            <consortium name="Plant Systems Biology data submission"/>
        </authorList>
    </citation>
    <scope>NUCLEOTIDE SEQUENCE</scope>
    <source>
        <strain evidence="1">D6</strain>
    </source>
</reference>
<gene>
    <name evidence="1" type="ORF">SEMRO_60_G034760.1</name>
</gene>
<dbReference type="AlphaFoldDB" id="A0A9N8H757"/>
<accession>A0A9N8H757</accession>
<evidence type="ECO:0000313" key="2">
    <source>
        <dbReference type="Proteomes" id="UP001153069"/>
    </source>
</evidence>
<evidence type="ECO:0000313" key="1">
    <source>
        <dbReference type="EMBL" id="CAB9499423.1"/>
    </source>
</evidence>
<sequence>MSDNFDRASYYKAVGEWSGRLIFSRDSRLAGGAVQMEVHNAPEAHSGLIGSQVELGWDLDIEDGGELQAYVDFLTTDVAFGEEATVSSSKGRVHPTRLDGLTHVGPLESLAAARPSNSIHVVLDTVEGQVKVIDHKIRISKPPIQIRGKKKCLAKFLGPSSRQGDLACTLCEIQHYNPETALFDGPIQVVQIPHFPKTSRGLYVSTCDQIESSPVNPWGWYLYGHFDDEADSKPFVVEAWEPRRALIVGNLTETVTGGLDATVDAIKNKIWKGARYNKGTVDTYLLDPTDNAATTTSIEEDWKERDRFLVIHLFGGIGGDIVNEENFVGLIPGHFAFGNATIVRDTAFTNELQFQIVHRQIYAHNNGAIISGPNMWSSYCGDLERGWLGTRPISDIVVKMELLSNLYSFDDIGNITICPLDEMIRELNEMGARYRTGDGDGSALVSTAHSCVQDSSQALFAALQETYRKLQGNPKIQQWIQANPSHPQAKDLAKLSLLHQNLDDYLTPLGVRKDWLETAKGLRGTEPVNTPLLSLIETIRTWRTVVPRRAHDRLAEIFLQHGAKLWFIRTNQVGGSDSHIIPLAPARAFDFHDNQRDPDRDGVPDPCFFCK</sequence>
<protein>
    <submittedName>
        <fullName evidence="1">Abortive infection protein</fullName>
    </submittedName>
</protein>